<keyword evidence="2" id="KW-1185">Reference proteome</keyword>
<accession>A0A250IH40</accession>
<dbReference type="Proteomes" id="UP000217289">
    <property type="component" value="Chromosome"/>
</dbReference>
<proteinExistence type="predicted"/>
<sequence>MHSLLNMDFPRVRLTPSSTYSPLGTLVLTVSTLLSAGGCNPDALEPAPDEPAVSAEQSLRVANSLTTQALVLNAISTNPQAIPLLVGNGLVPLFAPTTGNAYLQQQLRDPDARQLMSYLVSCALPKGNNVTWMDPTTGLTNIWEGKLGLCPQWKSAAPTETCERWVSACLLARNNAQGRRVELSLRGEDPSRPTLFSLESATKPVPFDPNTDAPVPSYGTCASPGTSVSRDCGWKAEGIGRCVPGQVVRLGAGGRAPDQCGAGAALGAASGTRMMLRVCDDIFGCDHGEARELERSEGACATTSAAMTFTCPASGFFNVMSAPYDSTQTGAVAVGVETGTQASTRYPLSEAEAFFLREGAYYGNIFDPDALAVSVYVDREGKTRGKEQIVQGSVYRKMYSCQAAGWSGTAAYATHRLCAVPGMGSNCAATSLGLCVDPTDSRFPASRCQYDDGRLVKGDGDFEVCSDAGGNKWMEPITVFLHDACGVVPGAPPDVCRSRTVK</sequence>
<evidence type="ECO:0000313" key="1">
    <source>
        <dbReference type="EMBL" id="ATB30246.1"/>
    </source>
</evidence>
<evidence type="ECO:0000313" key="2">
    <source>
        <dbReference type="Proteomes" id="UP000217289"/>
    </source>
</evidence>
<gene>
    <name evidence="1" type="ORF">MEBOL_003706</name>
</gene>
<dbReference type="KEGG" id="mbd:MEBOL_003706"/>
<dbReference type="EMBL" id="CP022163">
    <property type="protein sequence ID" value="ATB30246.1"/>
    <property type="molecule type" value="Genomic_DNA"/>
</dbReference>
<organism evidence="1 2">
    <name type="scientific">Melittangium boletus DSM 14713</name>
    <dbReference type="NCBI Taxonomy" id="1294270"/>
    <lineage>
        <taxon>Bacteria</taxon>
        <taxon>Pseudomonadati</taxon>
        <taxon>Myxococcota</taxon>
        <taxon>Myxococcia</taxon>
        <taxon>Myxococcales</taxon>
        <taxon>Cystobacterineae</taxon>
        <taxon>Archangiaceae</taxon>
        <taxon>Melittangium</taxon>
    </lineage>
</organism>
<name>A0A250IH40_9BACT</name>
<protein>
    <submittedName>
        <fullName evidence="1">Uncharacterized protein</fullName>
    </submittedName>
</protein>
<dbReference type="AlphaFoldDB" id="A0A250IH40"/>
<reference evidence="1 2" key="1">
    <citation type="submission" date="2017-06" db="EMBL/GenBank/DDBJ databases">
        <authorList>
            <person name="Kim H.J."/>
            <person name="Triplett B.A."/>
        </authorList>
    </citation>
    <scope>NUCLEOTIDE SEQUENCE [LARGE SCALE GENOMIC DNA]</scope>
    <source>
        <strain evidence="1 2">DSM 14713</strain>
    </source>
</reference>